<evidence type="ECO:0000256" key="3">
    <source>
        <dbReference type="PROSITE-ProRule" id="PRU00023"/>
    </source>
</evidence>
<feature type="repeat" description="ANK" evidence="3">
    <location>
        <begin position="130"/>
        <end position="163"/>
    </location>
</feature>
<proteinExistence type="predicted"/>
<evidence type="ECO:0000313" key="4">
    <source>
        <dbReference type="EMBL" id="KAJ3506705.1"/>
    </source>
</evidence>
<dbReference type="InterPro" id="IPR002110">
    <property type="entry name" value="Ankyrin_rpt"/>
</dbReference>
<dbReference type="Pfam" id="PF13637">
    <property type="entry name" value="Ank_4"/>
    <property type="match status" value="1"/>
</dbReference>
<dbReference type="Gene3D" id="1.25.40.20">
    <property type="entry name" value="Ankyrin repeat-containing domain"/>
    <property type="match status" value="2"/>
</dbReference>
<feature type="repeat" description="ANK" evidence="3">
    <location>
        <begin position="194"/>
        <end position="226"/>
    </location>
</feature>
<dbReference type="InterPro" id="IPR036770">
    <property type="entry name" value="Ankyrin_rpt-contain_sf"/>
</dbReference>
<organism evidence="4 5">
    <name type="scientific">Agrocybe chaxingu</name>
    <dbReference type="NCBI Taxonomy" id="84603"/>
    <lineage>
        <taxon>Eukaryota</taxon>
        <taxon>Fungi</taxon>
        <taxon>Dikarya</taxon>
        <taxon>Basidiomycota</taxon>
        <taxon>Agaricomycotina</taxon>
        <taxon>Agaricomycetes</taxon>
        <taxon>Agaricomycetidae</taxon>
        <taxon>Agaricales</taxon>
        <taxon>Agaricineae</taxon>
        <taxon>Strophariaceae</taxon>
        <taxon>Agrocybe</taxon>
    </lineage>
</organism>
<dbReference type="PANTHER" id="PTHR24198">
    <property type="entry name" value="ANKYRIN REPEAT AND PROTEIN KINASE DOMAIN-CONTAINING PROTEIN"/>
    <property type="match status" value="1"/>
</dbReference>
<dbReference type="PANTHER" id="PTHR24198:SF165">
    <property type="entry name" value="ANKYRIN REPEAT-CONTAINING PROTEIN-RELATED"/>
    <property type="match status" value="1"/>
</dbReference>
<name>A0A9W8JYN2_9AGAR</name>
<evidence type="ECO:0000313" key="5">
    <source>
        <dbReference type="Proteomes" id="UP001148786"/>
    </source>
</evidence>
<dbReference type="Pfam" id="PF12796">
    <property type="entry name" value="Ank_2"/>
    <property type="match status" value="1"/>
</dbReference>
<evidence type="ECO:0000256" key="2">
    <source>
        <dbReference type="ARBA" id="ARBA00023043"/>
    </source>
</evidence>
<sequence length="254" mass="27201">MSQIDALKACTNGDISALTTLLSDSSFTVTDDFLSDMLQNAAANGRDKIVQHLLNSYKPNHLDDKVFRAAAGSNSIETFKLIYEINPACITEFYERRGTLLAIALGVAVSKEFVGYLLSLGADPNASSADTITPLAFAAFRYNSPEMVEFLLQHGAQVNGSSALAAAAQKGNLATAKYLLDHGAHVNDPGNWTQPSFPLHVAVKYGHEEMVKLLLSSGADLGLLDGSGRTPLDIARERNDTQIIGVLEEGMKSV</sequence>
<reference evidence="4" key="1">
    <citation type="submission" date="2022-07" db="EMBL/GenBank/DDBJ databases">
        <title>Genome Sequence of Agrocybe chaxingu.</title>
        <authorList>
            <person name="Buettner E."/>
        </authorList>
    </citation>
    <scope>NUCLEOTIDE SEQUENCE</scope>
    <source>
        <strain evidence="4">MP-N11</strain>
    </source>
</reference>
<evidence type="ECO:0008006" key="6">
    <source>
        <dbReference type="Google" id="ProtNLM"/>
    </source>
</evidence>
<keyword evidence="2 3" id="KW-0040">ANK repeat</keyword>
<feature type="repeat" description="ANK" evidence="3">
    <location>
        <begin position="159"/>
        <end position="191"/>
    </location>
</feature>
<evidence type="ECO:0000256" key="1">
    <source>
        <dbReference type="ARBA" id="ARBA00022737"/>
    </source>
</evidence>
<comment type="caution">
    <text evidence="4">The sequence shown here is derived from an EMBL/GenBank/DDBJ whole genome shotgun (WGS) entry which is preliminary data.</text>
</comment>
<dbReference type="OrthoDB" id="194358at2759"/>
<dbReference type="SUPFAM" id="SSF48403">
    <property type="entry name" value="Ankyrin repeat"/>
    <property type="match status" value="1"/>
</dbReference>
<dbReference type="AlphaFoldDB" id="A0A9W8JYN2"/>
<gene>
    <name evidence="4" type="ORF">NLJ89_g6721</name>
</gene>
<protein>
    <recommendedName>
        <fullName evidence="6">Ankyrin repeat protein</fullName>
    </recommendedName>
</protein>
<keyword evidence="1" id="KW-0677">Repeat</keyword>
<dbReference type="PROSITE" id="PS50088">
    <property type="entry name" value="ANK_REPEAT"/>
    <property type="match status" value="3"/>
</dbReference>
<accession>A0A9W8JYN2</accession>
<dbReference type="EMBL" id="JANKHO010000736">
    <property type="protein sequence ID" value="KAJ3506705.1"/>
    <property type="molecule type" value="Genomic_DNA"/>
</dbReference>
<keyword evidence="5" id="KW-1185">Reference proteome</keyword>
<dbReference type="PROSITE" id="PS50297">
    <property type="entry name" value="ANK_REP_REGION"/>
    <property type="match status" value="3"/>
</dbReference>
<dbReference type="SMART" id="SM00248">
    <property type="entry name" value="ANK"/>
    <property type="match status" value="5"/>
</dbReference>
<dbReference type="Proteomes" id="UP001148786">
    <property type="component" value="Unassembled WGS sequence"/>
</dbReference>